<protein>
    <submittedName>
        <fullName evidence="2">Uncharacterized protein</fullName>
    </submittedName>
</protein>
<accession>A0ABD2YDC9</accession>
<sequence>MSRYSRIKEVSTKRSQSIDFSDLSFPPKAPKPKYLYGSNPPDSKIQENKIIPERNIGIHASIQVDENEDSVGEVFGVILSRKCSLSSTSSHNYIMCEKETASLQSAVKRVLSMKRSSSISEGYCRIHLQCGHPTDDTYDDNSATLIASKTRSIKRKGKILRACRRIFGF</sequence>
<dbReference type="EMBL" id="JBJUIK010000014">
    <property type="protein sequence ID" value="KAL3503845.1"/>
    <property type="molecule type" value="Genomic_DNA"/>
</dbReference>
<dbReference type="PANTHER" id="PTHR38386">
    <property type="entry name" value="OS05G0426900 PROTEIN"/>
    <property type="match status" value="1"/>
</dbReference>
<dbReference type="PANTHER" id="PTHR38386:SF7">
    <property type="entry name" value="TOPOISOMERASE 1-ASSOCIATED FACTOR 1"/>
    <property type="match status" value="1"/>
</dbReference>
<organism evidence="2 3">
    <name type="scientific">Cinchona calisaya</name>
    <dbReference type="NCBI Taxonomy" id="153742"/>
    <lineage>
        <taxon>Eukaryota</taxon>
        <taxon>Viridiplantae</taxon>
        <taxon>Streptophyta</taxon>
        <taxon>Embryophyta</taxon>
        <taxon>Tracheophyta</taxon>
        <taxon>Spermatophyta</taxon>
        <taxon>Magnoliopsida</taxon>
        <taxon>eudicotyledons</taxon>
        <taxon>Gunneridae</taxon>
        <taxon>Pentapetalae</taxon>
        <taxon>asterids</taxon>
        <taxon>lamiids</taxon>
        <taxon>Gentianales</taxon>
        <taxon>Rubiaceae</taxon>
        <taxon>Cinchonoideae</taxon>
        <taxon>Cinchoneae</taxon>
        <taxon>Cinchona</taxon>
    </lineage>
</organism>
<dbReference type="AlphaFoldDB" id="A0ABD2YDC9"/>
<keyword evidence="3" id="KW-1185">Reference proteome</keyword>
<evidence type="ECO:0000256" key="1">
    <source>
        <dbReference type="SAM" id="MobiDB-lite"/>
    </source>
</evidence>
<comment type="caution">
    <text evidence="2">The sequence shown here is derived from an EMBL/GenBank/DDBJ whole genome shotgun (WGS) entry which is preliminary data.</text>
</comment>
<reference evidence="2 3" key="1">
    <citation type="submission" date="2024-11" db="EMBL/GenBank/DDBJ databases">
        <title>A near-complete genome assembly of Cinchona calisaya.</title>
        <authorList>
            <person name="Lian D.C."/>
            <person name="Zhao X.W."/>
            <person name="Wei L."/>
        </authorList>
    </citation>
    <scope>NUCLEOTIDE SEQUENCE [LARGE SCALE GENOMIC DNA]</scope>
    <source>
        <tissue evidence="2">Nenye</tissue>
    </source>
</reference>
<feature type="region of interest" description="Disordered" evidence="1">
    <location>
        <begin position="1"/>
        <end position="42"/>
    </location>
</feature>
<gene>
    <name evidence="2" type="ORF">ACH5RR_033686</name>
</gene>
<feature type="compositionally biased region" description="Basic and acidic residues" evidence="1">
    <location>
        <begin position="1"/>
        <end position="12"/>
    </location>
</feature>
<dbReference type="Proteomes" id="UP001630127">
    <property type="component" value="Unassembled WGS sequence"/>
</dbReference>
<evidence type="ECO:0000313" key="3">
    <source>
        <dbReference type="Proteomes" id="UP001630127"/>
    </source>
</evidence>
<proteinExistence type="predicted"/>
<name>A0ABD2YDC9_9GENT</name>
<evidence type="ECO:0000313" key="2">
    <source>
        <dbReference type="EMBL" id="KAL3503845.1"/>
    </source>
</evidence>